<sequence>MTLASKNPDQHARIAIDIAQMATSIAVQPPYFAFTSLYTLPDEWDIYGEFTPEQPRGNEQGPLATAEAGRHLAILGSCAAALTQPEGTRVYYLASRAQWDLRYYPTGLGHTPSMTARAKIVEQTRKTVTAKTQLLLRGHLFAELVVSYHVLAEKTFEKLFASYRTPASLPSGQSPYAEALQLSVLERSKQEITACSVGFCAARCEGHFPQYATWPVAVIMYGMSQALSRLLDHKMRRAVSYRLSHVTLDAAELVPAARQLQFHARLSSMDDNGKYCDVVCSAANAGRVIATACAEVAIE</sequence>
<dbReference type="RefSeq" id="WP_064676744.1">
    <property type="nucleotide sequence ID" value="NZ_CP014870.1"/>
</dbReference>
<dbReference type="STRING" id="1853130.PMA3_08530"/>
<accession>A0A191YR50</accession>
<gene>
    <name evidence="1" type="ORF">PMA3_08530</name>
</gene>
<evidence type="ECO:0000313" key="2">
    <source>
        <dbReference type="Proteomes" id="UP000078354"/>
    </source>
</evidence>
<keyword evidence="2" id="KW-1185">Reference proteome</keyword>
<dbReference type="Gene3D" id="3.10.129.10">
    <property type="entry name" value="Hotdog Thioesterase"/>
    <property type="match status" value="1"/>
</dbReference>
<dbReference type="KEGG" id="psil:PMA3_08530"/>
<proteinExistence type="predicted"/>
<dbReference type="Proteomes" id="UP000078354">
    <property type="component" value="Chromosome"/>
</dbReference>
<organism evidence="1 2">
    <name type="scientific">Pseudomonas silesiensis</name>
    <dbReference type="NCBI Taxonomy" id="1853130"/>
    <lineage>
        <taxon>Bacteria</taxon>
        <taxon>Pseudomonadati</taxon>
        <taxon>Pseudomonadota</taxon>
        <taxon>Gammaproteobacteria</taxon>
        <taxon>Pseudomonadales</taxon>
        <taxon>Pseudomonadaceae</taxon>
        <taxon>Pseudomonas</taxon>
    </lineage>
</organism>
<dbReference type="AlphaFoldDB" id="A0A191YR50"/>
<dbReference type="OrthoDB" id="1117133at2"/>
<evidence type="ECO:0000313" key="1">
    <source>
        <dbReference type="EMBL" id="ANJ55201.1"/>
    </source>
</evidence>
<reference evidence="1 2" key="1">
    <citation type="journal article" date="2018" name="Syst. Appl. Microbiol.">
        <title>Pseudomonas silesiensis sp. nov. strain A3T isolated from a biological pesticide sewage treatment plant and analysis of the complete genome sequence.</title>
        <authorList>
            <person name="Kaminski M.A."/>
            <person name="Furmanczyk E.M."/>
            <person name="Sobczak A."/>
            <person name="Dziembowski A."/>
            <person name="Lipinski L."/>
        </authorList>
    </citation>
    <scope>NUCLEOTIDE SEQUENCE [LARGE SCALE GENOMIC DNA]</scope>
    <source>
        <strain evidence="1 2">A3</strain>
    </source>
</reference>
<evidence type="ECO:0008006" key="3">
    <source>
        <dbReference type="Google" id="ProtNLM"/>
    </source>
</evidence>
<protein>
    <recommendedName>
        <fullName evidence="3">A-factor biosynthesis hotdog domain-containing protein</fullName>
    </recommendedName>
</protein>
<name>A0A191YR50_9PSED</name>
<dbReference type="EMBL" id="CP014870">
    <property type="protein sequence ID" value="ANJ55201.1"/>
    <property type="molecule type" value="Genomic_DNA"/>
</dbReference>